<evidence type="ECO:0000259" key="9">
    <source>
        <dbReference type="SMART" id="SM00481"/>
    </source>
</evidence>
<dbReference type="Gene3D" id="1.10.10.1600">
    <property type="entry name" value="Bacterial DNA polymerase III alpha subunit, thumb domain"/>
    <property type="match status" value="1"/>
</dbReference>
<dbReference type="Pfam" id="PF01336">
    <property type="entry name" value="tRNA_anti-codon"/>
    <property type="match status" value="1"/>
</dbReference>
<dbReference type="InterPro" id="IPR004365">
    <property type="entry name" value="NA-bd_OB_tRNA"/>
</dbReference>
<keyword evidence="6" id="KW-0235">DNA replication</keyword>
<dbReference type="Pfam" id="PF07733">
    <property type="entry name" value="DNA_pol3_alpha"/>
    <property type="match status" value="1"/>
</dbReference>
<dbReference type="InterPro" id="IPR011708">
    <property type="entry name" value="DNA_pol3_alpha_NTPase_dom"/>
</dbReference>
<dbReference type="HOGENOM" id="CLU_001600_0_0_7"/>
<evidence type="ECO:0000256" key="5">
    <source>
        <dbReference type="ARBA" id="ARBA00022695"/>
    </source>
</evidence>
<dbReference type="PANTHER" id="PTHR32294">
    <property type="entry name" value="DNA POLYMERASE III SUBUNIT ALPHA"/>
    <property type="match status" value="1"/>
</dbReference>
<dbReference type="AlphaFoldDB" id="D3UFZ1"/>
<organism evidence="10 11">
    <name type="scientific">Helicobacter mustelae (strain ATCC 43772 / CCUG 25715 / CIP 103759 / LMG 18044 / NCTC 12198 / R85-136P)</name>
    <name type="common">Campylobacter mustelae</name>
    <dbReference type="NCBI Taxonomy" id="679897"/>
    <lineage>
        <taxon>Bacteria</taxon>
        <taxon>Pseudomonadati</taxon>
        <taxon>Campylobacterota</taxon>
        <taxon>Epsilonproteobacteria</taxon>
        <taxon>Campylobacterales</taxon>
        <taxon>Helicobacteraceae</taxon>
        <taxon>Helicobacter</taxon>
    </lineage>
</organism>
<dbReference type="InterPro" id="IPR040982">
    <property type="entry name" value="DNA_pol3_finger"/>
</dbReference>
<dbReference type="Pfam" id="PF14579">
    <property type="entry name" value="HHH_6"/>
    <property type="match status" value="1"/>
</dbReference>
<dbReference type="RefSeq" id="WP_013022507.1">
    <property type="nucleotide sequence ID" value="NC_013949.1"/>
</dbReference>
<keyword evidence="4 10" id="KW-0808">Transferase</keyword>
<feature type="domain" description="Polymerase/histidinol phosphatase N-terminal" evidence="9">
    <location>
        <begin position="4"/>
        <end position="71"/>
    </location>
</feature>
<dbReference type="eggNOG" id="COG0587">
    <property type="taxonomic scope" value="Bacteria"/>
</dbReference>
<accession>D3UFZ1</accession>
<dbReference type="SUPFAM" id="SSF89550">
    <property type="entry name" value="PHP domain-like"/>
    <property type="match status" value="1"/>
</dbReference>
<dbReference type="InterPro" id="IPR016195">
    <property type="entry name" value="Pol/histidinol_Pase-like"/>
</dbReference>
<keyword evidence="7" id="KW-0239">DNA-directed DNA polymerase</keyword>
<dbReference type="Gene3D" id="1.10.150.870">
    <property type="match status" value="1"/>
</dbReference>
<dbReference type="Pfam" id="PF17657">
    <property type="entry name" value="DNA_pol3_finger"/>
    <property type="match status" value="1"/>
</dbReference>
<dbReference type="EMBL" id="FN555004">
    <property type="protein sequence ID" value="CBG39412.1"/>
    <property type="molecule type" value="Genomic_DNA"/>
</dbReference>
<proteinExistence type="predicted"/>
<name>D3UFZ1_HELM1</name>
<dbReference type="InterPro" id="IPR003141">
    <property type="entry name" value="Pol/His_phosphatase_N"/>
</dbReference>
<evidence type="ECO:0000256" key="3">
    <source>
        <dbReference type="ARBA" id="ARBA00019114"/>
    </source>
</evidence>
<dbReference type="GO" id="GO:0006260">
    <property type="term" value="P:DNA replication"/>
    <property type="evidence" value="ECO:0007669"/>
    <property type="project" value="UniProtKB-KW"/>
</dbReference>
<comment type="subcellular location">
    <subcellularLocation>
        <location evidence="1">Cytoplasm</location>
    </subcellularLocation>
</comment>
<evidence type="ECO:0000256" key="6">
    <source>
        <dbReference type="ARBA" id="ARBA00022705"/>
    </source>
</evidence>
<dbReference type="EC" id="2.7.7.7" evidence="2"/>
<evidence type="ECO:0000256" key="4">
    <source>
        <dbReference type="ARBA" id="ARBA00022679"/>
    </source>
</evidence>
<dbReference type="CDD" id="cd04485">
    <property type="entry name" value="DnaE_OBF"/>
    <property type="match status" value="1"/>
</dbReference>
<dbReference type="NCBIfam" id="TIGR00594">
    <property type="entry name" value="polc"/>
    <property type="match status" value="1"/>
</dbReference>
<dbReference type="GO" id="GO:0008408">
    <property type="term" value="F:3'-5' exonuclease activity"/>
    <property type="evidence" value="ECO:0007669"/>
    <property type="project" value="InterPro"/>
</dbReference>
<dbReference type="Pfam" id="PF02811">
    <property type="entry name" value="PHP"/>
    <property type="match status" value="1"/>
</dbReference>
<gene>
    <name evidence="10" type="primary">dnaE</name>
    <name evidence="10" type="ordered locus">HMU01500</name>
</gene>
<dbReference type="Proteomes" id="UP000001522">
    <property type="component" value="Chromosome"/>
</dbReference>
<dbReference type="InterPro" id="IPR029460">
    <property type="entry name" value="DNAPol_HHH"/>
</dbReference>
<dbReference type="InterPro" id="IPR004013">
    <property type="entry name" value="PHP_dom"/>
</dbReference>
<dbReference type="SMART" id="SM00481">
    <property type="entry name" value="POLIIIAc"/>
    <property type="match status" value="1"/>
</dbReference>
<dbReference type="KEGG" id="hms:HMU01500"/>
<reference evidence="10 11" key="1">
    <citation type="journal article" date="2010" name="BMC Genomics">
        <title>Comparative genomics and proteomics of Helicobacter mustelae, an ulcerogenic and carcinogenic gastric pathogen.</title>
        <authorList>
            <person name="O'Toole P.W."/>
            <person name="Snelling W.J."/>
            <person name="Canchaya C."/>
            <person name="Forde B.M."/>
            <person name="Hardie K.R."/>
            <person name="Josenhans C."/>
            <person name="Graham R.L.J."/>
            <person name="McMullan G."/>
            <person name="Parkhill J."/>
            <person name="Belda E."/>
            <person name="Bentley S.D."/>
        </authorList>
    </citation>
    <scope>NUCLEOTIDE SEQUENCE [LARGE SCALE GENOMIC DNA]</scope>
    <source>
        <strain evidence="11">ATCC 43772 / LMG 18044 / NCTC 12198 / 12198</strain>
    </source>
</reference>
<comment type="catalytic activity">
    <reaction evidence="8">
        <text>DNA(n) + a 2'-deoxyribonucleoside 5'-triphosphate = DNA(n+1) + diphosphate</text>
        <dbReference type="Rhea" id="RHEA:22508"/>
        <dbReference type="Rhea" id="RHEA-COMP:17339"/>
        <dbReference type="Rhea" id="RHEA-COMP:17340"/>
        <dbReference type="ChEBI" id="CHEBI:33019"/>
        <dbReference type="ChEBI" id="CHEBI:61560"/>
        <dbReference type="ChEBI" id="CHEBI:173112"/>
        <dbReference type="EC" id="2.7.7.7"/>
    </reaction>
</comment>
<dbReference type="GO" id="GO:0003676">
    <property type="term" value="F:nucleic acid binding"/>
    <property type="evidence" value="ECO:0007669"/>
    <property type="project" value="InterPro"/>
</dbReference>
<dbReference type="STRING" id="679897.HMU01500"/>
<keyword evidence="11" id="KW-1185">Reference proteome</keyword>
<evidence type="ECO:0000256" key="2">
    <source>
        <dbReference type="ARBA" id="ARBA00012417"/>
    </source>
</evidence>
<dbReference type="NCBIfam" id="NF004226">
    <property type="entry name" value="PRK05673.1"/>
    <property type="match status" value="1"/>
</dbReference>
<keyword evidence="5 10" id="KW-0548">Nucleotidyltransferase</keyword>
<dbReference type="GO" id="GO:0003887">
    <property type="term" value="F:DNA-directed DNA polymerase activity"/>
    <property type="evidence" value="ECO:0007669"/>
    <property type="project" value="UniProtKB-KW"/>
</dbReference>
<dbReference type="InterPro" id="IPR041931">
    <property type="entry name" value="DNA_pol3_alpha_thumb_dom"/>
</dbReference>
<evidence type="ECO:0000313" key="11">
    <source>
        <dbReference type="Proteomes" id="UP000001522"/>
    </source>
</evidence>
<evidence type="ECO:0000256" key="8">
    <source>
        <dbReference type="ARBA" id="ARBA00049244"/>
    </source>
</evidence>
<protein>
    <recommendedName>
        <fullName evidence="3">DNA polymerase III subunit alpha</fullName>
        <ecNumber evidence="2">2.7.7.7</ecNumber>
    </recommendedName>
</protein>
<dbReference type="GO" id="GO:0005737">
    <property type="term" value="C:cytoplasm"/>
    <property type="evidence" value="ECO:0007669"/>
    <property type="project" value="UniProtKB-SubCell"/>
</dbReference>
<dbReference type="CDD" id="cd12113">
    <property type="entry name" value="PHP_PolIIIA_DnaE3"/>
    <property type="match status" value="1"/>
</dbReference>
<evidence type="ECO:0000313" key="10">
    <source>
        <dbReference type="EMBL" id="CBG39412.1"/>
    </source>
</evidence>
<dbReference type="PANTHER" id="PTHR32294:SF0">
    <property type="entry name" value="DNA POLYMERASE III SUBUNIT ALPHA"/>
    <property type="match status" value="1"/>
</dbReference>
<dbReference type="InterPro" id="IPR004805">
    <property type="entry name" value="DnaE2/DnaE/PolC"/>
</dbReference>
<dbReference type="SUPFAM" id="SSF160975">
    <property type="entry name" value="AF1531-like"/>
    <property type="match status" value="1"/>
</dbReference>
<evidence type="ECO:0000256" key="7">
    <source>
        <dbReference type="ARBA" id="ARBA00022932"/>
    </source>
</evidence>
<evidence type="ECO:0000256" key="1">
    <source>
        <dbReference type="ARBA" id="ARBA00004496"/>
    </source>
</evidence>
<dbReference type="Gene3D" id="3.20.20.140">
    <property type="entry name" value="Metal-dependent hydrolases"/>
    <property type="match status" value="1"/>
</dbReference>
<sequence>MSYTHLHLHTEYSMLDGANKIKNLIQRLKELGMSSVSMTDHGNMFGAIEFYKSMKAEGIKPIIGMEAYVHNYEELNSKEGKQRFHLCLYAKNEVGYKNLMFLSSMAFIEGFYYYPRISKKLLREHSEGLVASSACLGGEVNFHLNTSERNKKRGAKGIEMAKEVALEYRDIFGEDFYLEIMRHGINHQENIDDLIIRISQETGIKLIATNDAHYISQKDHKMQEVVQTLGQGKTLNDPNRLKHTVFEFYVKSSEEMERIFADIPEALRNTQEIVEKCNLEIELKDEKTNPPTPPTFIFTKEYAKLEGQEIDNDADFFAYKSRQGLEEYLKIIPQEKHQIYRDRLEEEIRIITQMKFPGYMLIVWDFIHFAKSQNIPVGPGRGSAAGSLVAFCLKITDIDPMKYNLLFERFLNPERVSMPDIDTDFCQRRRGEVIEYMIQKYGKYNVAQVITFGKLLAKNAIRDVARVLDMPLKDADAFAKLIPNQLGIKLEDAHALEPKIEEFMNQNPKARDVWEYALQLEGLNRNAGKHAAAIVLDSEKELWHKTPLCTVGKSDDSLVTQYSMKYLEPVDLIKFDFLGLKTLTVVHDALELIKKRYGKEIDFLSVDVDDKKVYETIQSGDTLGIFQIESSMFQGLNKRIKPSNFEDIIAIIALGRPGPMESGMVDDFINRKHGLEEITYMFDALEPILKPTYGTIVYQEQVMQIVQTIGGFSLGGADLVRRAMGKKIKEEMERLKSDFATGAEKNGFDRAKAEDLWELIVKFAGYGFNKSHSAAYAMITFQTAYLKTYYKEEFMAALLSSESGKIESVAKYINEVKKMDMDFMSPHVNISEKNFGVANFEHEGMGIKKIIFGLSAIKGVGDEPIQNIISVREKGGDFKSLEDFISRVDFSKITKRVLEPLIKSGGLDGLGYSRACMLKNLDAICEAGRRKDKAKESMAQGLFGGLEDEVEQNVRFDFSNFEEFPLRDLLDLEFECLGIYVSGHPLEEYRESIEGLQGFVPSVSLGEVEEDSYCLIAGKVSEITRKMSKSNKPYGYVNLLDLYGKIEIMFFEKQLLELEKFDLEQPIVLKCKIERDDEGYQVRIIKILTLKEAQEEKIDVGYKKDSALLEGEMDSCCPLVLHLDHNAPKDIFDSLAQSIERNKGNRELRIIIKDKYETYMFITEKKVDSAITQECADLEWSSWK</sequence>